<feature type="transmembrane region" description="Helical" evidence="1">
    <location>
        <begin position="68"/>
        <end position="90"/>
    </location>
</feature>
<keyword evidence="1" id="KW-1133">Transmembrane helix</keyword>
<gene>
    <name evidence="2" type="ORF">SDC9_54057</name>
</gene>
<evidence type="ECO:0000256" key="1">
    <source>
        <dbReference type="SAM" id="Phobius"/>
    </source>
</evidence>
<feature type="transmembrane region" description="Helical" evidence="1">
    <location>
        <begin position="21"/>
        <end position="48"/>
    </location>
</feature>
<dbReference type="AlphaFoldDB" id="A0A644WV38"/>
<organism evidence="2">
    <name type="scientific">bioreactor metagenome</name>
    <dbReference type="NCBI Taxonomy" id="1076179"/>
    <lineage>
        <taxon>unclassified sequences</taxon>
        <taxon>metagenomes</taxon>
        <taxon>ecological metagenomes</taxon>
    </lineage>
</organism>
<feature type="transmembrane region" description="Helical" evidence="1">
    <location>
        <begin position="97"/>
        <end position="118"/>
    </location>
</feature>
<proteinExistence type="predicted"/>
<protein>
    <recommendedName>
        <fullName evidence="3">DUF2127 domain-containing protein</fullName>
    </recommendedName>
</protein>
<feature type="transmembrane region" description="Helical" evidence="1">
    <location>
        <begin position="124"/>
        <end position="146"/>
    </location>
</feature>
<reference evidence="2" key="1">
    <citation type="submission" date="2019-08" db="EMBL/GenBank/DDBJ databases">
        <authorList>
            <person name="Kucharzyk K."/>
            <person name="Murdoch R.W."/>
            <person name="Higgins S."/>
            <person name="Loffler F."/>
        </authorList>
    </citation>
    <scope>NUCLEOTIDE SEQUENCE</scope>
</reference>
<sequence length="152" mass="17286">MEFFVALTQNKITMAIKIKPSVFMIILFVLTSLATIAGLYLTIDSLILSEDVKSSLAMFSKNITPEQYYTAVVILCLLIIMKWFGSFIMFRGKAWGFILYVFPNLILFSLMAYLITYGFRTDNIYLFALGTLAFIIAYIVAMIGIIKKRKAL</sequence>
<keyword evidence="1" id="KW-0472">Membrane</keyword>
<accession>A0A644WV38</accession>
<dbReference type="EMBL" id="VSSQ01001372">
    <property type="protein sequence ID" value="MPM07750.1"/>
    <property type="molecule type" value="Genomic_DNA"/>
</dbReference>
<evidence type="ECO:0000313" key="2">
    <source>
        <dbReference type="EMBL" id="MPM07750.1"/>
    </source>
</evidence>
<comment type="caution">
    <text evidence="2">The sequence shown here is derived from an EMBL/GenBank/DDBJ whole genome shotgun (WGS) entry which is preliminary data.</text>
</comment>
<name>A0A644WV38_9ZZZZ</name>
<keyword evidence="1" id="KW-0812">Transmembrane</keyword>
<evidence type="ECO:0008006" key="3">
    <source>
        <dbReference type="Google" id="ProtNLM"/>
    </source>
</evidence>